<evidence type="ECO:0000313" key="7">
    <source>
        <dbReference type="EMBL" id="KAF3323261.1"/>
    </source>
</evidence>
<dbReference type="GO" id="GO:0005634">
    <property type="term" value="C:nucleus"/>
    <property type="evidence" value="ECO:0007669"/>
    <property type="project" value="UniProtKB-SubCell"/>
</dbReference>
<dbReference type="InterPro" id="IPR025265">
    <property type="entry name" value="WPP_dom"/>
</dbReference>
<protein>
    <submittedName>
        <fullName evidence="7">WPP domain-containing protein 2-like protein</fullName>
    </submittedName>
</protein>
<comment type="subcellular location">
    <subcellularLocation>
        <location evidence="2">Cytoplasm</location>
    </subcellularLocation>
    <subcellularLocation>
        <location evidence="1">Nucleus</location>
    </subcellularLocation>
</comment>
<dbReference type="Proteomes" id="UP000623129">
    <property type="component" value="Unassembled WGS sequence"/>
</dbReference>
<feature type="region of interest" description="Disordered" evidence="5">
    <location>
        <begin position="106"/>
        <end position="143"/>
    </location>
</feature>
<keyword evidence="8" id="KW-1185">Reference proteome</keyword>
<dbReference type="InterPro" id="IPR044692">
    <property type="entry name" value="WPP1/2/3"/>
</dbReference>
<dbReference type="AlphaFoldDB" id="A0A833V2J9"/>
<dbReference type="Pfam" id="PF13943">
    <property type="entry name" value="WPP"/>
    <property type="match status" value="1"/>
</dbReference>
<dbReference type="GO" id="GO:0048527">
    <property type="term" value="P:lateral root development"/>
    <property type="evidence" value="ECO:0007669"/>
    <property type="project" value="InterPro"/>
</dbReference>
<reference evidence="7" key="1">
    <citation type="submission" date="2020-01" db="EMBL/GenBank/DDBJ databases">
        <title>Genome sequence of Kobresia littledalei, the first chromosome-level genome in the family Cyperaceae.</title>
        <authorList>
            <person name="Qu G."/>
        </authorList>
    </citation>
    <scope>NUCLEOTIDE SEQUENCE</scope>
    <source>
        <strain evidence="7">C.B.Clarke</strain>
        <tissue evidence="7">Leaf</tissue>
    </source>
</reference>
<evidence type="ECO:0000259" key="6">
    <source>
        <dbReference type="Pfam" id="PF13943"/>
    </source>
</evidence>
<keyword evidence="4" id="KW-0539">Nucleus</keyword>
<gene>
    <name evidence="7" type="ORF">FCM35_KLT11992</name>
</gene>
<dbReference type="EMBL" id="SWLB01000023">
    <property type="protein sequence ID" value="KAF3323261.1"/>
    <property type="molecule type" value="Genomic_DNA"/>
</dbReference>
<dbReference type="PANTHER" id="PTHR34362:SF1">
    <property type="entry name" value="WPP DOMAIN-CONTAINING PROTEIN 1-RELATED"/>
    <property type="match status" value="1"/>
</dbReference>
<feature type="domain" description="WPP" evidence="6">
    <location>
        <begin position="18"/>
        <end position="112"/>
    </location>
</feature>
<organism evidence="7 8">
    <name type="scientific">Carex littledalei</name>
    <dbReference type="NCBI Taxonomy" id="544730"/>
    <lineage>
        <taxon>Eukaryota</taxon>
        <taxon>Viridiplantae</taxon>
        <taxon>Streptophyta</taxon>
        <taxon>Embryophyta</taxon>
        <taxon>Tracheophyta</taxon>
        <taxon>Spermatophyta</taxon>
        <taxon>Magnoliopsida</taxon>
        <taxon>Liliopsida</taxon>
        <taxon>Poales</taxon>
        <taxon>Cyperaceae</taxon>
        <taxon>Cyperoideae</taxon>
        <taxon>Cariceae</taxon>
        <taxon>Carex</taxon>
        <taxon>Carex subgen. Euthyceras</taxon>
    </lineage>
</organism>
<feature type="compositionally biased region" description="Polar residues" evidence="5">
    <location>
        <begin position="1"/>
        <end position="12"/>
    </location>
</feature>
<dbReference type="OrthoDB" id="1927559at2759"/>
<dbReference type="Gene3D" id="1.10.246.200">
    <property type="entry name" value="WPP domain"/>
    <property type="match status" value="1"/>
</dbReference>
<comment type="caution">
    <text evidence="7">The sequence shown here is derived from an EMBL/GenBank/DDBJ whole genome shotgun (WGS) entry which is preliminary data.</text>
</comment>
<feature type="region of interest" description="Disordered" evidence="5">
    <location>
        <begin position="1"/>
        <end position="21"/>
    </location>
</feature>
<keyword evidence="3" id="KW-0963">Cytoplasm</keyword>
<sequence length="143" mass="15087">MAQDNLESTNPTKPLPASLSIWPPTQRTREAVVRRLVETLTTPSSVLSKRYGVVPSPDAESAAQSIEQEAVAAVSADGSTDSVEEGIKALQLYSKVVSERLLNFAKSKAAKESGMPSSKEEESGEVKDGEDAGSVVKSEPPSA</sequence>
<dbReference type="InterPro" id="IPR038214">
    <property type="entry name" value="WPP_sf"/>
</dbReference>
<evidence type="ECO:0000256" key="1">
    <source>
        <dbReference type="ARBA" id="ARBA00004123"/>
    </source>
</evidence>
<evidence type="ECO:0000256" key="4">
    <source>
        <dbReference type="ARBA" id="ARBA00023242"/>
    </source>
</evidence>
<feature type="compositionally biased region" description="Basic and acidic residues" evidence="5">
    <location>
        <begin position="118"/>
        <end position="130"/>
    </location>
</feature>
<evidence type="ECO:0000256" key="3">
    <source>
        <dbReference type="ARBA" id="ARBA00022490"/>
    </source>
</evidence>
<evidence type="ECO:0000256" key="2">
    <source>
        <dbReference type="ARBA" id="ARBA00004496"/>
    </source>
</evidence>
<name>A0A833V2J9_9POAL</name>
<dbReference type="GO" id="GO:0000278">
    <property type="term" value="P:mitotic cell cycle"/>
    <property type="evidence" value="ECO:0007669"/>
    <property type="project" value="InterPro"/>
</dbReference>
<dbReference type="PANTHER" id="PTHR34362">
    <property type="entry name" value="WPP DOMAIN-CONTAINING PROTEIN 1-RELATED"/>
    <property type="match status" value="1"/>
</dbReference>
<evidence type="ECO:0000313" key="8">
    <source>
        <dbReference type="Proteomes" id="UP000623129"/>
    </source>
</evidence>
<evidence type="ECO:0000256" key="5">
    <source>
        <dbReference type="SAM" id="MobiDB-lite"/>
    </source>
</evidence>
<dbReference type="GO" id="GO:0005737">
    <property type="term" value="C:cytoplasm"/>
    <property type="evidence" value="ECO:0007669"/>
    <property type="project" value="UniProtKB-SubCell"/>
</dbReference>
<accession>A0A833V2J9</accession>
<proteinExistence type="predicted"/>